<evidence type="ECO:0000313" key="3">
    <source>
        <dbReference type="EMBL" id="MFC5286767.1"/>
    </source>
</evidence>
<name>A0ABW0EH92_9PSEU</name>
<keyword evidence="2" id="KW-0812">Transmembrane</keyword>
<protein>
    <submittedName>
        <fullName evidence="3">TadE family type IV pilus minor pilin</fullName>
    </submittedName>
</protein>
<keyword evidence="4" id="KW-1185">Reference proteome</keyword>
<accession>A0ABW0EH92</accession>
<dbReference type="RefSeq" id="WP_378245064.1">
    <property type="nucleotide sequence ID" value="NZ_JBHSKF010000003.1"/>
</dbReference>
<evidence type="ECO:0000256" key="1">
    <source>
        <dbReference type="SAM" id="MobiDB-lite"/>
    </source>
</evidence>
<feature type="transmembrane region" description="Helical" evidence="2">
    <location>
        <begin position="12"/>
        <end position="36"/>
    </location>
</feature>
<evidence type="ECO:0000256" key="2">
    <source>
        <dbReference type="SAM" id="Phobius"/>
    </source>
</evidence>
<dbReference type="Proteomes" id="UP001596157">
    <property type="component" value="Unassembled WGS sequence"/>
</dbReference>
<evidence type="ECO:0000313" key="4">
    <source>
        <dbReference type="Proteomes" id="UP001596157"/>
    </source>
</evidence>
<organism evidence="3 4">
    <name type="scientific">Actinokineospora guangxiensis</name>
    <dbReference type="NCBI Taxonomy" id="1490288"/>
    <lineage>
        <taxon>Bacteria</taxon>
        <taxon>Bacillati</taxon>
        <taxon>Actinomycetota</taxon>
        <taxon>Actinomycetes</taxon>
        <taxon>Pseudonocardiales</taxon>
        <taxon>Pseudonocardiaceae</taxon>
        <taxon>Actinokineospora</taxon>
    </lineage>
</organism>
<keyword evidence="2" id="KW-0472">Membrane</keyword>
<dbReference type="InterPro" id="IPR049790">
    <property type="entry name" value="Rv3655c/TadE"/>
</dbReference>
<reference evidence="4" key="1">
    <citation type="journal article" date="2019" name="Int. J. Syst. Evol. Microbiol.">
        <title>The Global Catalogue of Microorganisms (GCM) 10K type strain sequencing project: providing services to taxonomists for standard genome sequencing and annotation.</title>
        <authorList>
            <consortium name="The Broad Institute Genomics Platform"/>
            <consortium name="The Broad Institute Genome Sequencing Center for Infectious Disease"/>
            <person name="Wu L."/>
            <person name="Ma J."/>
        </authorList>
    </citation>
    <scope>NUCLEOTIDE SEQUENCE [LARGE SCALE GENOMIC DNA]</scope>
    <source>
        <strain evidence="4">CCUG 59778</strain>
    </source>
</reference>
<gene>
    <name evidence="3" type="ORF">ACFPM7_06865</name>
</gene>
<keyword evidence="2" id="KW-1133">Transmembrane helix</keyword>
<sequence length="125" mass="12275">MIRTDDRGAVTVEAAIAVVAMVVALGLVLAGAAAAIDHIRCVDAAREAARLAARGDPDRAHRAAAELAPAGATVSITYADDTVRVHVLAGGPLPGLRLSADAHSMLEPGVGEPGAAEGGGSGAPP</sequence>
<comment type="caution">
    <text evidence="3">The sequence shown here is derived from an EMBL/GenBank/DDBJ whole genome shotgun (WGS) entry which is preliminary data.</text>
</comment>
<dbReference type="NCBIfam" id="NF041390">
    <property type="entry name" value="TadE_Rv3655c"/>
    <property type="match status" value="1"/>
</dbReference>
<dbReference type="EMBL" id="JBHSKF010000003">
    <property type="protein sequence ID" value="MFC5286767.1"/>
    <property type="molecule type" value="Genomic_DNA"/>
</dbReference>
<feature type="region of interest" description="Disordered" evidence="1">
    <location>
        <begin position="104"/>
        <end position="125"/>
    </location>
</feature>
<proteinExistence type="predicted"/>
<feature type="compositionally biased region" description="Gly residues" evidence="1">
    <location>
        <begin position="116"/>
        <end position="125"/>
    </location>
</feature>